<organism evidence="1 2">
    <name type="scientific">Racocetra fulgida</name>
    <dbReference type="NCBI Taxonomy" id="60492"/>
    <lineage>
        <taxon>Eukaryota</taxon>
        <taxon>Fungi</taxon>
        <taxon>Fungi incertae sedis</taxon>
        <taxon>Mucoromycota</taxon>
        <taxon>Glomeromycotina</taxon>
        <taxon>Glomeromycetes</taxon>
        <taxon>Diversisporales</taxon>
        <taxon>Gigasporaceae</taxon>
        <taxon>Racocetra</taxon>
    </lineage>
</organism>
<evidence type="ECO:0000313" key="1">
    <source>
        <dbReference type="EMBL" id="CAG8732537.1"/>
    </source>
</evidence>
<reference evidence="1" key="1">
    <citation type="submission" date="2021-06" db="EMBL/GenBank/DDBJ databases">
        <authorList>
            <person name="Kallberg Y."/>
            <person name="Tangrot J."/>
            <person name="Rosling A."/>
        </authorList>
    </citation>
    <scope>NUCLEOTIDE SEQUENCE</scope>
    <source>
        <strain evidence="1">IN212</strain>
    </source>
</reference>
<comment type="caution">
    <text evidence="1">The sequence shown here is derived from an EMBL/GenBank/DDBJ whole genome shotgun (WGS) entry which is preliminary data.</text>
</comment>
<gene>
    <name evidence="1" type="ORF">RFULGI_LOCUS12247</name>
</gene>
<dbReference type="Proteomes" id="UP000789396">
    <property type="component" value="Unassembled WGS sequence"/>
</dbReference>
<dbReference type="OrthoDB" id="2378203at2759"/>
<proteinExistence type="predicted"/>
<accession>A0A9N9IFX1</accession>
<name>A0A9N9IFX1_9GLOM</name>
<feature type="non-terminal residue" evidence="1">
    <location>
        <position position="1"/>
    </location>
</feature>
<keyword evidence="2" id="KW-1185">Reference proteome</keyword>
<protein>
    <submittedName>
        <fullName evidence="1">5158_t:CDS:1</fullName>
    </submittedName>
</protein>
<dbReference type="AlphaFoldDB" id="A0A9N9IFX1"/>
<sequence length="122" mass="14387">MSNATQISLPFFQLLKKPNKKDLLCQNIVEWIRNNGGDTCGIEKMKVRAIYPPKEFEKFFNRSDPSKKSQFTWLFPLLEKFSKCLVEYSTYLHEQNIEISKNHQLEIPVRLLDDSISIKVYD</sequence>
<dbReference type="EMBL" id="CAJVPZ010028852">
    <property type="protein sequence ID" value="CAG8732537.1"/>
    <property type="molecule type" value="Genomic_DNA"/>
</dbReference>
<evidence type="ECO:0000313" key="2">
    <source>
        <dbReference type="Proteomes" id="UP000789396"/>
    </source>
</evidence>